<evidence type="ECO:0000259" key="2">
    <source>
        <dbReference type="Pfam" id="PF05569"/>
    </source>
</evidence>
<keyword evidence="1" id="KW-1133">Transmembrane helix</keyword>
<proteinExistence type="predicted"/>
<protein>
    <submittedName>
        <fullName evidence="3">M56 family metallopeptidase</fullName>
    </submittedName>
</protein>
<evidence type="ECO:0000256" key="1">
    <source>
        <dbReference type="SAM" id="Phobius"/>
    </source>
</evidence>
<feature type="domain" description="Peptidase M56" evidence="2">
    <location>
        <begin position="55"/>
        <end position="221"/>
    </location>
</feature>
<dbReference type="InterPro" id="IPR052173">
    <property type="entry name" value="Beta-lactam_resp_regulator"/>
</dbReference>
<dbReference type="EMBL" id="JAAOIW010000011">
    <property type="protein sequence ID" value="NHN33297.1"/>
    <property type="molecule type" value="Genomic_DNA"/>
</dbReference>
<name>A0ABX0JEI1_9BACL</name>
<keyword evidence="1" id="KW-0472">Membrane</keyword>
<evidence type="ECO:0000313" key="4">
    <source>
        <dbReference type="Proteomes" id="UP001165962"/>
    </source>
</evidence>
<keyword evidence="4" id="KW-1185">Reference proteome</keyword>
<dbReference type="InterPro" id="IPR008756">
    <property type="entry name" value="Peptidase_M56"/>
</dbReference>
<dbReference type="PANTHER" id="PTHR34978:SF3">
    <property type="entry name" value="SLR0241 PROTEIN"/>
    <property type="match status" value="1"/>
</dbReference>
<dbReference type="Proteomes" id="UP001165962">
    <property type="component" value="Unassembled WGS sequence"/>
</dbReference>
<sequence>MLKPKLVIVFLFIFVLILLLQMGFFVAHEIWKIESEWNIFQYCLSIIDENTMGHLVVKFLFNLLILYTTGRIAWRICKQFYLSVKWSRIFQNRKHRKLTKKLNYKYRDWNVKFIVVRDESFIALTMGFLRPRIVVSTEVLASFSPSEIQVILQHERYHCTHYDPLKIFLSTMMVDGLGYVPIIKNFHHYYKTWKELMADRFVIKKMGTEYDLGIVLLKLSEMNKLSRPMIGIPFADTAFNYRMLQFLHPEVPVNVPVLQFRPVMISFFVLVMMSIVVLGGCS</sequence>
<feature type="transmembrane region" description="Helical" evidence="1">
    <location>
        <begin position="263"/>
        <end position="281"/>
    </location>
</feature>
<accession>A0ABX0JEI1</accession>
<gene>
    <name evidence="3" type="ORF">G9U52_26145</name>
</gene>
<evidence type="ECO:0000313" key="3">
    <source>
        <dbReference type="EMBL" id="NHN33297.1"/>
    </source>
</evidence>
<comment type="caution">
    <text evidence="3">The sequence shown here is derived from an EMBL/GenBank/DDBJ whole genome shotgun (WGS) entry which is preliminary data.</text>
</comment>
<keyword evidence="1" id="KW-0812">Transmembrane</keyword>
<dbReference type="CDD" id="cd07326">
    <property type="entry name" value="M56_BlaR1_MecR1_like"/>
    <property type="match status" value="1"/>
</dbReference>
<reference evidence="3" key="1">
    <citation type="submission" date="2020-03" db="EMBL/GenBank/DDBJ databases">
        <title>Draft sequencing of Paenibacilllus sp. S3N08.</title>
        <authorList>
            <person name="Kim D.-U."/>
        </authorList>
    </citation>
    <scope>NUCLEOTIDE SEQUENCE</scope>
    <source>
        <strain evidence="3">S3N08</strain>
    </source>
</reference>
<dbReference type="Gene3D" id="3.30.2010.10">
    <property type="entry name" value="Metalloproteases ('zincins'), catalytic domain"/>
    <property type="match status" value="1"/>
</dbReference>
<dbReference type="Pfam" id="PF05569">
    <property type="entry name" value="Peptidase_M56"/>
    <property type="match status" value="1"/>
</dbReference>
<dbReference type="PANTHER" id="PTHR34978">
    <property type="entry name" value="POSSIBLE SENSOR-TRANSDUCER PROTEIN BLAR"/>
    <property type="match status" value="1"/>
</dbReference>
<organism evidence="3 4">
    <name type="scientific">Paenibacillus agricola</name>
    <dbReference type="NCBI Taxonomy" id="2716264"/>
    <lineage>
        <taxon>Bacteria</taxon>
        <taxon>Bacillati</taxon>
        <taxon>Bacillota</taxon>
        <taxon>Bacilli</taxon>
        <taxon>Bacillales</taxon>
        <taxon>Paenibacillaceae</taxon>
        <taxon>Paenibacillus</taxon>
    </lineage>
</organism>